<dbReference type="EMBL" id="UIDG01000099">
    <property type="protein sequence ID" value="SUS05330.1"/>
    <property type="molecule type" value="Genomic_DNA"/>
</dbReference>
<sequence>MPDAFPLHPPFAVRRQQAYDFVLSVRRP</sequence>
<gene>
    <name evidence="1" type="ORF">DF3PB_1880008</name>
</gene>
<name>A0A380TCY8_9ZZZZ</name>
<protein>
    <submittedName>
        <fullName evidence="1">Uncharacterized protein</fullName>
    </submittedName>
</protein>
<proteinExistence type="predicted"/>
<reference evidence="1" key="1">
    <citation type="submission" date="2018-07" db="EMBL/GenBank/DDBJ databases">
        <authorList>
            <person name="Quirk P.G."/>
            <person name="Krulwich T.A."/>
        </authorList>
    </citation>
    <scope>NUCLEOTIDE SEQUENCE</scope>
</reference>
<accession>A0A380TCY8</accession>
<dbReference type="AlphaFoldDB" id="A0A380TCY8"/>
<organism evidence="1">
    <name type="scientific">metagenome</name>
    <dbReference type="NCBI Taxonomy" id="256318"/>
    <lineage>
        <taxon>unclassified sequences</taxon>
        <taxon>metagenomes</taxon>
    </lineage>
</organism>
<evidence type="ECO:0000313" key="1">
    <source>
        <dbReference type="EMBL" id="SUS05330.1"/>
    </source>
</evidence>